<dbReference type="Gene3D" id="3.90.550.10">
    <property type="entry name" value="Spore Coat Polysaccharide Biosynthesis Protein SpsA, Chain A"/>
    <property type="match status" value="1"/>
</dbReference>
<accession>A0A381T994</accession>
<name>A0A381T994_9ZZZZ</name>
<dbReference type="PANTHER" id="PTHR43179">
    <property type="entry name" value="RHAMNOSYLTRANSFERASE WBBL"/>
    <property type="match status" value="1"/>
</dbReference>
<sequence length="317" mass="36727">MEISKFKFSRPAELDVSIIIVSFNTREILLRCLESIKKQTRGISYEVIVVDNASEDKTVETVAKKFRDIDVIANKENRGFSAANNQGILLSRGKKIAFLNPDTLLTENSFEKILMYMKEHPEFSILGSGIVDKNNKRCPIRLWEDTPQDAVLKVLNLYDPSSELEKMGEMKAKEVQVISGCCFVVVRELIESIGLMDENYFLYNEEDDFCRRARKNGKKICFFPETAVQHLHGQSTHQNCHREKVIVEAYRSNIYFYSKYYSCFWNLFLRFLYKITFLVGLLSPKLFYNKDSRTVDKSFSLKVKLLLMSPVKNLPSP</sequence>
<dbReference type="SUPFAM" id="SSF53448">
    <property type="entry name" value="Nucleotide-diphospho-sugar transferases"/>
    <property type="match status" value="1"/>
</dbReference>
<proteinExistence type="predicted"/>
<dbReference type="EMBL" id="UINC01004165">
    <property type="protein sequence ID" value="SVA12294.1"/>
    <property type="molecule type" value="Genomic_DNA"/>
</dbReference>
<dbReference type="CDD" id="cd04186">
    <property type="entry name" value="GT_2_like_c"/>
    <property type="match status" value="1"/>
</dbReference>
<gene>
    <name evidence="2" type="ORF">METZ01_LOCUS65148</name>
</gene>
<evidence type="ECO:0000313" key="2">
    <source>
        <dbReference type="EMBL" id="SVA12294.1"/>
    </source>
</evidence>
<dbReference type="InterPro" id="IPR029044">
    <property type="entry name" value="Nucleotide-diphossugar_trans"/>
</dbReference>
<protein>
    <recommendedName>
        <fullName evidence="1">Glycosyltransferase 2-like domain-containing protein</fullName>
    </recommendedName>
</protein>
<evidence type="ECO:0000259" key="1">
    <source>
        <dbReference type="Pfam" id="PF00535"/>
    </source>
</evidence>
<dbReference type="Pfam" id="PF00535">
    <property type="entry name" value="Glycos_transf_2"/>
    <property type="match status" value="1"/>
</dbReference>
<dbReference type="PANTHER" id="PTHR43179:SF7">
    <property type="entry name" value="RHAMNOSYLTRANSFERASE WBBL"/>
    <property type="match status" value="1"/>
</dbReference>
<dbReference type="AlphaFoldDB" id="A0A381T994"/>
<organism evidence="2">
    <name type="scientific">marine metagenome</name>
    <dbReference type="NCBI Taxonomy" id="408172"/>
    <lineage>
        <taxon>unclassified sequences</taxon>
        <taxon>metagenomes</taxon>
        <taxon>ecological metagenomes</taxon>
    </lineage>
</organism>
<dbReference type="InterPro" id="IPR001173">
    <property type="entry name" value="Glyco_trans_2-like"/>
</dbReference>
<reference evidence="2" key="1">
    <citation type="submission" date="2018-05" db="EMBL/GenBank/DDBJ databases">
        <authorList>
            <person name="Lanie J.A."/>
            <person name="Ng W.-L."/>
            <person name="Kazmierczak K.M."/>
            <person name="Andrzejewski T.M."/>
            <person name="Davidsen T.M."/>
            <person name="Wayne K.J."/>
            <person name="Tettelin H."/>
            <person name="Glass J.I."/>
            <person name="Rusch D."/>
            <person name="Podicherti R."/>
            <person name="Tsui H.-C.T."/>
            <person name="Winkler M.E."/>
        </authorList>
    </citation>
    <scope>NUCLEOTIDE SEQUENCE</scope>
</reference>
<feature type="domain" description="Glycosyltransferase 2-like" evidence="1">
    <location>
        <begin position="17"/>
        <end position="193"/>
    </location>
</feature>